<dbReference type="AlphaFoldDB" id="A0AAD3CUE7"/>
<organism evidence="4 5">
    <name type="scientific">Chaetoceros tenuissimus</name>
    <dbReference type="NCBI Taxonomy" id="426638"/>
    <lineage>
        <taxon>Eukaryota</taxon>
        <taxon>Sar</taxon>
        <taxon>Stramenopiles</taxon>
        <taxon>Ochrophyta</taxon>
        <taxon>Bacillariophyta</taxon>
        <taxon>Coscinodiscophyceae</taxon>
        <taxon>Chaetocerotophycidae</taxon>
        <taxon>Chaetocerotales</taxon>
        <taxon>Chaetocerotaceae</taxon>
        <taxon>Chaetoceros</taxon>
    </lineage>
</organism>
<dbReference type="InterPro" id="IPR036249">
    <property type="entry name" value="Thioredoxin-like_sf"/>
</dbReference>
<feature type="domain" description="Thioredoxin" evidence="3">
    <location>
        <begin position="75"/>
        <end position="167"/>
    </location>
</feature>
<accession>A0AAD3CUE7</accession>
<dbReference type="InterPro" id="IPR013766">
    <property type="entry name" value="Thioredoxin_domain"/>
</dbReference>
<keyword evidence="5" id="KW-1185">Reference proteome</keyword>
<evidence type="ECO:0000313" key="4">
    <source>
        <dbReference type="EMBL" id="GFH51090.1"/>
    </source>
</evidence>
<name>A0AAD3CUE7_9STRA</name>
<evidence type="ECO:0000256" key="1">
    <source>
        <dbReference type="ARBA" id="ARBA00023157"/>
    </source>
</evidence>
<protein>
    <recommendedName>
        <fullName evidence="3">Thioredoxin domain-containing protein</fullName>
    </recommendedName>
</protein>
<feature type="region of interest" description="Disordered" evidence="2">
    <location>
        <begin position="35"/>
        <end position="61"/>
    </location>
</feature>
<dbReference type="SUPFAM" id="SSF52833">
    <property type="entry name" value="Thioredoxin-like"/>
    <property type="match status" value="1"/>
</dbReference>
<dbReference type="EMBL" id="BLLK01000045">
    <property type="protein sequence ID" value="GFH51090.1"/>
    <property type="molecule type" value="Genomic_DNA"/>
</dbReference>
<dbReference type="Pfam" id="PF00085">
    <property type="entry name" value="Thioredoxin"/>
    <property type="match status" value="1"/>
</dbReference>
<feature type="compositionally biased region" description="Basic residues" evidence="2">
    <location>
        <begin position="174"/>
        <end position="187"/>
    </location>
</feature>
<sequence length="187" mass="21272">MSETILNTNSLQYEENKCTNLNICKKDDGAVEEEQVQIDKKDGTAHSNKRKSKKKRETDTADIVSSSIHQLHSEQDLNRVIKSNKCVIVEFVTSWCGACKSIQDFYNNLSDLHQDSIYSSRVICDKNKHTKKIATSYNIGSYPVFIVFVNETVVNRWDGADRGKLEATFERQGKGSKSKKKRGGKFR</sequence>
<comment type="caution">
    <text evidence="4">The sequence shown here is derived from an EMBL/GenBank/DDBJ whole genome shotgun (WGS) entry which is preliminary data.</text>
</comment>
<dbReference type="Proteomes" id="UP001054902">
    <property type="component" value="Unassembled WGS sequence"/>
</dbReference>
<dbReference type="Gene3D" id="3.40.30.10">
    <property type="entry name" value="Glutaredoxin"/>
    <property type="match status" value="1"/>
</dbReference>
<evidence type="ECO:0000256" key="2">
    <source>
        <dbReference type="SAM" id="MobiDB-lite"/>
    </source>
</evidence>
<dbReference type="PANTHER" id="PTHR46115">
    <property type="entry name" value="THIOREDOXIN-LIKE PROTEIN 1"/>
    <property type="match status" value="1"/>
</dbReference>
<keyword evidence="1" id="KW-1015">Disulfide bond</keyword>
<feature type="region of interest" description="Disordered" evidence="2">
    <location>
        <begin position="168"/>
        <end position="187"/>
    </location>
</feature>
<dbReference type="CDD" id="cd02947">
    <property type="entry name" value="TRX_family"/>
    <property type="match status" value="1"/>
</dbReference>
<evidence type="ECO:0000313" key="5">
    <source>
        <dbReference type="Proteomes" id="UP001054902"/>
    </source>
</evidence>
<evidence type="ECO:0000259" key="3">
    <source>
        <dbReference type="Pfam" id="PF00085"/>
    </source>
</evidence>
<reference evidence="4 5" key="1">
    <citation type="journal article" date="2021" name="Sci. Rep.">
        <title>The genome of the diatom Chaetoceros tenuissimus carries an ancient integrated fragment of an extant virus.</title>
        <authorList>
            <person name="Hongo Y."/>
            <person name="Kimura K."/>
            <person name="Takaki Y."/>
            <person name="Yoshida Y."/>
            <person name="Baba S."/>
            <person name="Kobayashi G."/>
            <person name="Nagasaki K."/>
            <person name="Hano T."/>
            <person name="Tomaru Y."/>
        </authorList>
    </citation>
    <scope>NUCLEOTIDE SEQUENCE [LARGE SCALE GENOMIC DNA]</scope>
    <source>
        <strain evidence="4 5">NIES-3715</strain>
    </source>
</reference>
<proteinExistence type="predicted"/>
<gene>
    <name evidence="4" type="ORF">CTEN210_07566</name>
</gene>